<dbReference type="OrthoDB" id="5223508at2759"/>
<accession>A0A4U0XWB4</accession>
<protein>
    <submittedName>
        <fullName evidence="1">Uncharacterized protein</fullName>
    </submittedName>
</protein>
<name>A0A4U0XWB4_9PEZI</name>
<dbReference type="CDD" id="cd23703">
    <property type="entry name" value="mS26_PET12"/>
    <property type="match status" value="1"/>
</dbReference>
<dbReference type="AlphaFoldDB" id="A0A4U0XWB4"/>
<dbReference type="InterPro" id="IPR058940">
    <property type="entry name" value="mS26_fungi"/>
</dbReference>
<sequence>MAEGRFKVFLERSLHHYGSPDISAAGISFSAISIAAALAALAIGPESPKYIDIPQPPQQFYPPRPRIKGILPLPRNVFRGIDKASPEYLAAVTPEPRTPRDLALAPGESRIAWKQRMAASRRKNLREGIVELTVRKEQTDKFLAQRGARRQAERQALIERKEREDEELTNPSITRVMKMLHKGVLPDPGRAERLEDMRAKVVQKEQGRVEDRQDALHTLYMQARDFITNEAQLNEAVERVFGTAEAPVTFGTQYGGGESIWNTGKPDTVQDMLNKANKTGGSSMEQNEGYTSLTQKRVKRIAEQLTGGKI</sequence>
<proteinExistence type="predicted"/>
<dbReference type="Proteomes" id="UP000308768">
    <property type="component" value="Unassembled WGS sequence"/>
</dbReference>
<keyword evidence="2" id="KW-1185">Reference proteome</keyword>
<evidence type="ECO:0000313" key="1">
    <source>
        <dbReference type="EMBL" id="TKA81067.1"/>
    </source>
</evidence>
<organism evidence="1 2">
    <name type="scientific">Cryomyces minteri</name>
    <dbReference type="NCBI Taxonomy" id="331657"/>
    <lineage>
        <taxon>Eukaryota</taxon>
        <taxon>Fungi</taxon>
        <taxon>Dikarya</taxon>
        <taxon>Ascomycota</taxon>
        <taxon>Pezizomycotina</taxon>
        <taxon>Dothideomycetes</taxon>
        <taxon>Dothideomycetes incertae sedis</taxon>
        <taxon>Cryomyces</taxon>
    </lineage>
</organism>
<dbReference type="Pfam" id="PF26163">
    <property type="entry name" value="mS26"/>
    <property type="match status" value="1"/>
</dbReference>
<evidence type="ECO:0000313" key="2">
    <source>
        <dbReference type="Proteomes" id="UP000308768"/>
    </source>
</evidence>
<dbReference type="EMBL" id="NAJN01000036">
    <property type="protein sequence ID" value="TKA81067.1"/>
    <property type="molecule type" value="Genomic_DNA"/>
</dbReference>
<dbReference type="STRING" id="331657.A0A4U0XWB4"/>
<gene>
    <name evidence="1" type="ORF">B0A49_00687</name>
</gene>
<reference evidence="1 2" key="1">
    <citation type="submission" date="2017-03" db="EMBL/GenBank/DDBJ databases">
        <title>Genomes of endolithic fungi from Antarctica.</title>
        <authorList>
            <person name="Coleine C."/>
            <person name="Masonjones S."/>
            <person name="Stajich J.E."/>
        </authorList>
    </citation>
    <scope>NUCLEOTIDE SEQUENCE [LARGE SCALE GENOMIC DNA]</scope>
    <source>
        <strain evidence="1 2">CCFEE 5187</strain>
    </source>
</reference>
<comment type="caution">
    <text evidence="1">The sequence shown here is derived from an EMBL/GenBank/DDBJ whole genome shotgun (WGS) entry which is preliminary data.</text>
</comment>